<dbReference type="Proteomes" id="UP000310685">
    <property type="component" value="Unassembled WGS sequence"/>
</dbReference>
<keyword evidence="6" id="KW-0256">Endoplasmic reticulum</keyword>
<accession>A0A4T0M208</accession>
<evidence type="ECO:0000259" key="15">
    <source>
        <dbReference type="Pfam" id="PF17137"/>
    </source>
</evidence>
<dbReference type="Gene3D" id="2.60.40.1760">
    <property type="entry name" value="glycosyl hydrolase (family 31)"/>
    <property type="match status" value="1"/>
</dbReference>
<evidence type="ECO:0000256" key="10">
    <source>
        <dbReference type="RuleBase" id="RU361185"/>
    </source>
</evidence>
<dbReference type="InterPro" id="IPR048395">
    <property type="entry name" value="Glyco_hydro_31_C"/>
</dbReference>
<dbReference type="PANTHER" id="PTHR22762">
    <property type="entry name" value="ALPHA-GLUCOSIDASE"/>
    <property type="match status" value="1"/>
</dbReference>
<dbReference type="GO" id="GO:0017177">
    <property type="term" value="C:glucosidase II complex"/>
    <property type="evidence" value="ECO:0007669"/>
    <property type="project" value="TreeGrafter"/>
</dbReference>
<dbReference type="InterPro" id="IPR011013">
    <property type="entry name" value="Gal_mutarotase_sf_dom"/>
</dbReference>
<gene>
    <name evidence="17" type="ORF">E3Q22_03484</name>
</gene>
<dbReference type="InterPro" id="IPR017853">
    <property type="entry name" value="GH"/>
</dbReference>
<feature type="signal peptide" evidence="12">
    <location>
        <begin position="1"/>
        <end position="19"/>
    </location>
</feature>
<evidence type="ECO:0000256" key="5">
    <source>
        <dbReference type="ARBA" id="ARBA00022801"/>
    </source>
</evidence>
<sequence>MRVTFLGILIALFLGIAECVKQNDFKKCQQSSFCRRLRSLSDRKTNSSVWESPYAITRGLEQLGDEAASYTWKLNNRLAPEGIAFDLAVDVLKDGLIRLRVDESGGLYQRYNQTASYILVDQPELMQASSVKITSYDDVDNLAFQTSTNQPMELKVYHNPLNVQLKNAQSGEILVDINGESLLHMEHFRHKDAEDTDNNSAFTWHSEQPFEDPNTDGLWEESFNNKPDSKPKGPEAFSIDINFPSHAHVYGIPEHASPLALPPTDGSSPRRVPYVDDPKPYTEPYRLYNLDVFEYEANSPMALYGSVPLMHAHSPRSSLAVFLLSAAEMWIDVKHPTKESTSTQWISESGIIDLFLIPGPTIEDVFSQYASLTGVSQMPQEFSLGHHQCRWNYFTSKDMLGVVSGYDSIDAPVDVIWLDIEYSDGHKYFMWDKKKFPDPVDMINKIASKGRKTVNIVDPHLSRDDEFYVFNEASDKEVLVKKPDGQSEYEGWCWAGSSSWVDMFNPASWDWWISLFKFDKWKVSCLGTKEPILCNLKKDSTPDLFTWVDMNEPAVFNGPEITMPKDTVFYGGVEHRDLHNINGILFANLTSQALEQRQEKNSRSFVLSRSFYAGSQRFGAVWTGDNLGTWDHLRSATPMNLANNIGGIVFTGADVGGFFGNPQPEYLVRWYQTGAFHPFFRAHAHIDTKRREPYVLDEPYQSIVREVLRLRYSLLPVWYTSFRENTQTGLPILRPQFVVHPSDAGGFDIDDQFYISDSGLLVKPVVHEGAQSVDVYFAGEEPYYDYFTHEISLGSKHKGRRKSFFADLETLPLFIRGGSIIPSRQRARRSASVMSKDPLTLTIALDKNGNANGRLYLDDGHTFDYQDGAFIDRQFTFKSDRRGWTLTSSEIVPGDSYEDGNEVFIERIEVLGLKAPPKEIKVDGRPLEFSWEDGTAASSNKEDTASLLNIKKPLTKIAHDFKIIA</sequence>
<dbReference type="SUPFAM" id="SSF51445">
    <property type="entry name" value="(Trans)glycosidases"/>
    <property type="match status" value="1"/>
</dbReference>
<evidence type="ECO:0000259" key="14">
    <source>
        <dbReference type="Pfam" id="PF13802"/>
    </source>
</evidence>
<proteinExistence type="inferred from homology"/>
<feature type="domain" description="Glycosyl hydrolase family 31 C-terminal" evidence="16">
    <location>
        <begin position="729"/>
        <end position="821"/>
    </location>
</feature>
<dbReference type="GO" id="GO:0090599">
    <property type="term" value="F:alpha-glucosidase activity"/>
    <property type="evidence" value="ECO:0007669"/>
    <property type="project" value="TreeGrafter"/>
</dbReference>
<feature type="domain" description="Glycoside hydrolase family 31 N-terminal" evidence="14">
    <location>
        <begin position="87"/>
        <end position="332"/>
    </location>
</feature>
<feature type="chain" id="PRO_5020309605" description="Glucosidase II subunit alpha" evidence="12">
    <location>
        <begin position="20"/>
        <end position="965"/>
    </location>
</feature>
<evidence type="ECO:0000256" key="7">
    <source>
        <dbReference type="ARBA" id="ARBA00023180"/>
    </source>
</evidence>
<dbReference type="Pfam" id="PF21365">
    <property type="entry name" value="Glyco_hydro_31_3rd"/>
    <property type="match status" value="1"/>
</dbReference>
<evidence type="ECO:0000256" key="1">
    <source>
        <dbReference type="ARBA" id="ARBA00004240"/>
    </source>
</evidence>
<reference evidence="17 18" key="1">
    <citation type="submission" date="2019-03" db="EMBL/GenBank/DDBJ databases">
        <title>Sequencing 25 genomes of Wallemia mellicola.</title>
        <authorList>
            <person name="Gostincar C."/>
        </authorList>
    </citation>
    <scope>NUCLEOTIDE SEQUENCE [LARGE SCALE GENOMIC DNA]</scope>
    <source>
        <strain evidence="17 18">EXF-6152</strain>
    </source>
</reference>
<comment type="pathway">
    <text evidence="2">Glycan metabolism; N-glycan metabolism.</text>
</comment>
<comment type="subcellular location">
    <subcellularLocation>
        <location evidence="1">Endoplasmic reticulum</location>
    </subcellularLocation>
</comment>
<dbReference type="EMBL" id="SPRC01000044">
    <property type="protein sequence ID" value="TIB76563.1"/>
    <property type="molecule type" value="Genomic_DNA"/>
</dbReference>
<dbReference type="Gene3D" id="2.60.40.1180">
    <property type="entry name" value="Golgi alpha-mannosidase II"/>
    <property type="match status" value="2"/>
</dbReference>
<dbReference type="GO" id="GO:0006491">
    <property type="term" value="P:N-glycan processing"/>
    <property type="evidence" value="ECO:0007669"/>
    <property type="project" value="TreeGrafter"/>
</dbReference>
<dbReference type="InterPro" id="IPR013780">
    <property type="entry name" value="Glyco_hydro_b"/>
</dbReference>
<dbReference type="PANTHER" id="PTHR22762:SF54">
    <property type="entry name" value="BCDNA.GH04962"/>
    <property type="match status" value="1"/>
</dbReference>
<keyword evidence="8 10" id="KW-0326">Glycosidase</keyword>
<evidence type="ECO:0000313" key="17">
    <source>
        <dbReference type="EMBL" id="TIB76563.1"/>
    </source>
</evidence>
<dbReference type="GO" id="GO:0005975">
    <property type="term" value="P:carbohydrate metabolic process"/>
    <property type="evidence" value="ECO:0007669"/>
    <property type="project" value="InterPro"/>
</dbReference>
<protein>
    <recommendedName>
        <fullName evidence="9">Glucosidase II subunit alpha</fullName>
    </recommendedName>
</protein>
<dbReference type="CDD" id="cd14752">
    <property type="entry name" value="GH31_N"/>
    <property type="match status" value="1"/>
</dbReference>
<evidence type="ECO:0000259" key="13">
    <source>
        <dbReference type="Pfam" id="PF01055"/>
    </source>
</evidence>
<evidence type="ECO:0000256" key="3">
    <source>
        <dbReference type="ARBA" id="ARBA00007806"/>
    </source>
</evidence>
<evidence type="ECO:0000259" key="16">
    <source>
        <dbReference type="Pfam" id="PF21365"/>
    </source>
</evidence>
<evidence type="ECO:0000256" key="4">
    <source>
        <dbReference type="ARBA" id="ARBA00022729"/>
    </source>
</evidence>
<evidence type="ECO:0000256" key="2">
    <source>
        <dbReference type="ARBA" id="ARBA00004833"/>
    </source>
</evidence>
<evidence type="ECO:0000256" key="9">
    <source>
        <dbReference type="ARBA" id="ARBA00042895"/>
    </source>
</evidence>
<dbReference type="Gene3D" id="3.20.20.80">
    <property type="entry name" value="Glycosidases"/>
    <property type="match status" value="1"/>
</dbReference>
<comment type="similarity">
    <text evidence="3 10">Belongs to the glycosyl hydrolase 31 family.</text>
</comment>
<dbReference type="CDD" id="cd06603">
    <property type="entry name" value="GH31_GANC_GANAB_alpha"/>
    <property type="match status" value="1"/>
</dbReference>
<evidence type="ECO:0000313" key="18">
    <source>
        <dbReference type="Proteomes" id="UP000310685"/>
    </source>
</evidence>
<dbReference type="Pfam" id="PF13802">
    <property type="entry name" value="Gal_mutarotas_2"/>
    <property type="match status" value="1"/>
</dbReference>
<keyword evidence="7" id="KW-0325">Glycoprotein</keyword>
<feature type="domain" description="Glycoside hydrolase family 31 TIM barrel" evidence="13">
    <location>
        <begin position="377"/>
        <end position="720"/>
    </location>
</feature>
<evidence type="ECO:0000256" key="6">
    <source>
        <dbReference type="ARBA" id="ARBA00022824"/>
    </source>
</evidence>
<feature type="domain" description="DUF5110" evidence="15">
    <location>
        <begin position="838"/>
        <end position="890"/>
    </location>
</feature>
<dbReference type="AlphaFoldDB" id="A0A4T0M208"/>
<keyword evidence="4 12" id="KW-0732">Signal</keyword>
<feature type="region of interest" description="Disordered" evidence="11">
    <location>
        <begin position="256"/>
        <end position="276"/>
    </location>
</feature>
<evidence type="ECO:0000256" key="8">
    <source>
        <dbReference type="ARBA" id="ARBA00023295"/>
    </source>
</evidence>
<organism evidence="17 18">
    <name type="scientific">Wallemia mellicola</name>
    <dbReference type="NCBI Taxonomy" id="1708541"/>
    <lineage>
        <taxon>Eukaryota</taxon>
        <taxon>Fungi</taxon>
        <taxon>Dikarya</taxon>
        <taxon>Basidiomycota</taxon>
        <taxon>Wallemiomycotina</taxon>
        <taxon>Wallemiomycetes</taxon>
        <taxon>Wallemiales</taxon>
        <taxon>Wallemiaceae</taxon>
        <taxon>Wallemia</taxon>
    </lineage>
</organism>
<evidence type="ECO:0000256" key="12">
    <source>
        <dbReference type="SAM" id="SignalP"/>
    </source>
</evidence>
<comment type="caution">
    <text evidence="17">The sequence shown here is derived from an EMBL/GenBank/DDBJ whole genome shotgun (WGS) entry which is preliminary data.</text>
</comment>
<dbReference type="Pfam" id="PF17137">
    <property type="entry name" value="DUF5110"/>
    <property type="match status" value="1"/>
</dbReference>
<evidence type="ECO:0000256" key="11">
    <source>
        <dbReference type="SAM" id="MobiDB-lite"/>
    </source>
</evidence>
<keyword evidence="5 10" id="KW-0378">Hydrolase</keyword>
<dbReference type="InterPro" id="IPR025887">
    <property type="entry name" value="Glyco_hydro_31_N_dom"/>
</dbReference>
<dbReference type="Pfam" id="PF01055">
    <property type="entry name" value="Glyco_hydro_31_2nd"/>
    <property type="match status" value="1"/>
</dbReference>
<dbReference type="InterPro" id="IPR033403">
    <property type="entry name" value="DUF5110"/>
</dbReference>
<dbReference type="InterPro" id="IPR000322">
    <property type="entry name" value="Glyco_hydro_31_TIM"/>
</dbReference>
<dbReference type="SUPFAM" id="SSF51011">
    <property type="entry name" value="Glycosyl hydrolase domain"/>
    <property type="match status" value="1"/>
</dbReference>
<dbReference type="SUPFAM" id="SSF74650">
    <property type="entry name" value="Galactose mutarotase-like"/>
    <property type="match status" value="1"/>
</dbReference>
<name>A0A4T0M208_9BASI</name>
<dbReference type="GO" id="GO:0030246">
    <property type="term" value="F:carbohydrate binding"/>
    <property type="evidence" value="ECO:0007669"/>
    <property type="project" value="InterPro"/>
</dbReference>